<dbReference type="PROSITE" id="PS50234">
    <property type="entry name" value="VWFA"/>
    <property type="match status" value="1"/>
</dbReference>
<evidence type="ECO:0000313" key="5">
    <source>
        <dbReference type="EMBL" id="KAJ7101252.1"/>
    </source>
</evidence>
<dbReference type="GO" id="GO:0004674">
    <property type="term" value="F:protein serine/threonine kinase activity"/>
    <property type="evidence" value="ECO:0007669"/>
    <property type="project" value="TreeGrafter"/>
</dbReference>
<gene>
    <name evidence="5" type="ORF">B0H15DRAFT_815462</name>
</gene>
<dbReference type="SUPFAM" id="SSF53300">
    <property type="entry name" value="vWA-like"/>
    <property type="match status" value="1"/>
</dbReference>
<accession>A0AAD6UI38</accession>
<dbReference type="InterPro" id="IPR002035">
    <property type="entry name" value="VWF_A"/>
</dbReference>
<evidence type="ECO:0000256" key="2">
    <source>
        <dbReference type="ARBA" id="ARBA00022525"/>
    </source>
</evidence>
<dbReference type="InterPro" id="IPR052969">
    <property type="entry name" value="Thr-specific_kinase-like"/>
</dbReference>
<name>A0AAD6UI38_9AGAR</name>
<organism evidence="5 6">
    <name type="scientific">Mycena belliarum</name>
    <dbReference type="NCBI Taxonomy" id="1033014"/>
    <lineage>
        <taxon>Eukaryota</taxon>
        <taxon>Fungi</taxon>
        <taxon>Dikarya</taxon>
        <taxon>Basidiomycota</taxon>
        <taxon>Agaricomycotina</taxon>
        <taxon>Agaricomycetes</taxon>
        <taxon>Agaricomycetidae</taxon>
        <taxon>Agaricales</taxon>
        <taxon>Marasmiineae</taxon>
        <taxon>Mycenaceae</taxon>
        <taxon>Mycena</taxon>
    </lineage>
</organism>
<evidence type="ECO:0000259" key="4">
    <source>
        <dbReference type="PROSITE" id="PS50234"/>
    </source>
</evidence>
<dbReference type="InterPro" id="IPR056861">
    <property type="entry name" value="HMCN1-like_VWA"/>
</dbReference>
<dbReference type="PANTHER" id="PTHR47763:SF1">
    <property type="entry name" value="DUF659 DOMAIN-CONTAINING PROTEIN"/>
    <property type="match status" value="1"/>
</dbReference>
<dbReference type="CDD" id="cd00198">
    <property type="entry name" value="vWFA"/>
    <property type="match status" value="1"/>
</dbReference>
<dbReference type="AlphaFoldDB" id="A0AAD6UI38"/>
<dbReference type="Proteomes" id="UP001222325">
    <property type="component" value="Unassembled WGS sequence"/>
</dbReference>
<comment type="subcellular location">
    <subcellularLocation>
        <location evidence="1">Secreted</location>
    </subcellularLocation>
</comment>
<dbReference type="Pfam" id="PF25106">
    <property type="entry name" value="VWA_4"/>
    <property type="match status" value="1"/>
</dbReference>
<dbReference type="InterPro" id="IPR036465">
    <property type="entry name" value="vWFA_dom_sf"/>
</dbReference>
<keyword evidence="2" id="KW-0964">Secreted</keyword>
<reference evidence="5" key="1">
    <citation type="submission" date="2023-03" db="EMBL/GenBank/DDBJ databases">
        <title>Massive genome expansion in bonnet fungi (Mycena s.s.) driven by repeated elements and novel gene families across ecological guilds.</title>
        <authorList>
            <consortium name="Lawrence Berkeley National Laboratory"/>
            <person name="Harder C.B."/>
            <person name="Miyauchi S."/>
            <person name="Viragh M."/>
            <person name="Kuo A."/>
            <person name="Thoen E."/>
            <person name="Andreopoulos B."/>
            <person name="Lu D."/>
            <person name="Skrede I."/>
            <person name="Drula E."/>
            <person name="Henrissat B."/>
            <person name="Morin E."/>
            <person name="Kohler A."/>
            <person name="Barry K."/>
            <person name="LaButti K."/>
            <person name="Morin E."/>
            <person name="Salamov A."/>
            <person name="Lipzen A."/>
            <person name="Mereny Z."/>
            <person name="Hegedus B."/>
            <person name="Baldrian P."/>
            <person name="Stursova M."/>
            <person name="Weitz H."/>
            <person name="Taylor A."/>
            <person name="Grigoriev I.V."/>
            <person name="Nagy L.G."/>
            <person name="Martin F."/>
            <person name="Kauserud H."/>
        </authorList>
    </citation>
    <scope>NUCLEOTIDE SEQUENCE</scope>
    <source>
        <strain evidence="5">CBHHK173m</strain>
    </source>
</reference>
<dbReference type="PANTHER" id="PTHR47763">
    <property type="entry name" value="ALPHA-PROTEIN KINASE VWKA"/>
    <property type="match status" value="1"/>
</dbReference>
<feature type="domain" description="VWFA" evidence="4">
    <location>
        <begin position="17"/>
        <end position="218"/>
    </location>
</feature>
<dbReference type="Gene3D" id="3.40.50.410">
    <property type="entry name" value="von Willebrand factor, type A domain"/>
    <property type="match status" value="1"/>
</dbReference>
<evidence type="ECO:0000256" key="1">
    <source>
        <dbReference type="ARBA" id="ARBA00004613"/>
    </source>
</evidence>
<dbReference type="GO" id="GO:0005737">
    <property type="term" value="C:cytoplasm"/>
    <property type="evidence" value="ECO:0007669"/>
    <property type="project" value="TreeGrafter"/>
</dbReference>
<proteinExistence type="predicted"/>
<dbReference type="EMBL" id="JARJCN010000004">
    <property type="protein sequence ID" value="KAJ7101252.1"/>
    <property type="molecule type" value="Genomic_DNA"/>
</dbReference>
<keyword evidence="3" id="KW-0732">Signal</keyword>
<sequence length="311" mass="34019">MPGNTNMPTGTKSPNLDVVFLHDATGSQQPYIDDARRYSEDRASSIQRLARGTVRFRVVAFRDHREQGDQWMVHDTNPFTSDPVVLRRQLDALKASGGGDGPEAQIDGLDAVLRSPFRQDAQRVVFLITDSPPHGIGEPGDVVPKSHPSALTAKKIMDSFKARNTILIVVGCTPTINYYKKAVQFYKDFAESTGGFYLPLTDPSKDSGPMSRAIVGSVLAASDTLRLTDAWGGWIRDESHRGHAALASAMHSKLSSDGEKCHEVTCTEHGGHDVKYHLGPVSRARVDTIVSKSLRDQEEIRADPVLNALFG</sequence>
<protein>
    <recommendedName>
        <fullName evidence="4">VWFA domain-containing protein</fullName>
    </recommendedName>
</protein>
<comment type="caution">
    <text evidence="5">The sequence shown here is derived from an EMBL/GenBank/DDBJ whole genome shotgun (WGS) entry which is preliminary data.</text>
</comment>
<evidence type="ECO:0000256" key="3">
    <source>
        <dbReference type="ARBA" id="ARBA00022729"/>
    </source>
</evidence>
<evidence type="ECO:0000313" key="6">
    <source>
        <dbReference type="Proteomes" id="UP001222325"/>
    </source>
</evidence>
<keyword evidence="6" id="KW-1185">Reference proteome</keyword>